<dbReference type="SUPFAM" id="SSF53706">
    <property type="entry name" value="Formate dehydrogenase/DMSO reductase, domains 1-3"/>
    <property type="match status" value="1"/>
</dbReference>
<evidence type="ECO:0000313" key="8">
    <source>
        <dbReference type="Proteomes" id="UP000681594"/>
    </source>
</evidence>
<dbReference type="InterPro" id="IPR017896">
    <property type="entry name" value="4Fe4S_Fe-S-bd"/>
</dbReference>
<evidence type="ECO:0000256" key="1">
    <source>
        <dbReference type="ARBA" id="ARBA00022723"/>
    </source>
</evidence>
<keyword evidence="1" id="KW-0479">Metal-binding</keyword>
<keyword evidence="8" id="KW-1185">Reference proteome</keyword>
<organism evidence="7 8">
    <name type="scientific">Pararoseomonas baculiformis</name>
    <dbReference type="NCBI Taxonomy" id="2820812"/>
    <lineage>
        <taxon>Bacteria</taxon>
        <taxon>Pseudomonadati</taxon>
        <taxon>Pseudomonadota</taxon>
        <taxon>Alphaproteobacteria</taxon>
        <taxon>Acetobacterales</taxon>
        <taxon>Acetobacteraceae</taxon>
        <taxon>Pararoseomonas</taxon>
    </lineage>
</organism>
<dbReference type="PANTHER" id="PTHR42783">
    <property type="entry name" value="GLUTAMATE SYNTHASE [NADPH] SMALL CHAIN"/>
    <property type="match status" value="1"/>
</dbReference>
<dbReference type="PROSITE" id="PS51669">
    <property type="entry name" value="4FE4S_MOW_BIS_MGD"/>
    <property type="match status" value="1"/>
</dbReference>
<evidence type="ECO:0000259" key="5">
    <source>
        <dbReference type="PROSITE" id="PS51379"/>
    </source>
</evidence>
<dbReference type="RefSeq" id="WP_209378673.1">
    <property type="nucleotide sequence ID" value="NZ_JAGIZB010000005.1"/>
</dbReference>
<protein>
    <submittedName>
        <fullName evidence="7">4Fe-4S dicluster domain-containing protein</fullName>
    </submittedName>
</protein>
<dbReference type="Pfam" id="PF13247">
    <property type="entry name" value="Fer4_11"/>
    <property type="match status" value="1"/>
</dbReference>
<dbReference type="PROSITE" id="PS51379">
    <property type="entry name" value="4FE4S_FER_2"/>
    <property type="match status" value="1"/>
</dbReference>
<dbReference type="PROSITE" id="PS51318">
    <property type="entry name" value="TAT"/>
    <property type="match status" value="1"/>
</dbReference>
<dbReference type="CDD" id="cd10551">
    <property type="entry name" value="PsrB"/>
    <property type="match status" value="1"/>
</dbReference>
<dbReference type="InterPro" id="IPR006311">
    <property type="entry name" value="TAT_signal"/>
</dbReference>
<evidence type="ECO:0000256" key="2">
    <source>
        <dbReference type="ARBA" id="ARBA00023004"/>
    </source>
</evidence>
<dbReference type="EMBL" id="JAGIZB010000005">
    <property type="protein sequence ID" value="MBP0444435.1"/>
    <property type="molecule type" value="Genomic_DNA"/>
</dbReference>
<dbReference type="SUPFAM" id="SSF54862">
    <property type="entry name" value="4Fe-4S ferredoxins"/>
    <property type="match status" value="1"/>
</dbReference>
<dbReference type="InterPro" id="IPR006963">
    <property type="entry name" value="Mopterin_OxRdtase_4Fe-4S_dom"/>
</dbReference>
<evidence type="ECO:0000256" key="3">
    <source>
        <dbReference type="ARBA" id="ARBA00023014"/>
    </source>
</evidence>
<keyword evidence="3" id="KW-0411">Iron-sulfur</keyword>
<reference evidence="7 8" key="1">
    <citation type="submission" date="2021-03" db="EMBL/GenBank/DDBJ databases">
        <authorList>
            <person name="So Y."/>
        </authorList>
    </citation>
    <scope>NUCLEOTIDE SEQUENCE [LARGE SCALE GENOMIC DNA]</scope>
    <source>
        <strain evidence="7 8">SSH11</strain>
    </source>
</reference>
<dbReference type="Gene3D" id="3.40.50.740">
    <property type="match status" value="1"/>
</dbReference>
<evidence type="ECO:0000313" key="7">
    <source>
        <dbReference type="EMBL" id="MBP0444435.1"/>
    </source>
</evidence>
<gene>
    <name evidence="7" type="ORF">J8J14_06545</name>
</gene>
<name>A0ABS4ABQ0_9PROT</name>
<dbReference type="PANTHER" id="PTHR42783:SF3">
    <property type="entry name" value="GLUTAMATE SYNTHASE [NADPH] SMALL CHAIN-RELATED"/>
    <property type="match status" value="1"/>
</dbReference>
<keyword evidence="2" id="KW-0408">Iron</keyword>
<proteinExistence type="predicted"/>
<feature type="domain" description="4Fe-4S ferredoxin-type" evidence="5">
    <location>
        <begin position="707"/>
        <end position="737"/>
    </location>
</feature>
<sequence length="934" mass="99737">MSTSLPPRHGPDPAPEPPQPAALAPAPHNAVERRDALKLMGASLALAAVAGCDEAQEHGHPLYAPARAAHAEVSDAEYATVLELDGLSRGVFVRTRNGHAVKVQGNPRHPASLGATDVFAEASVLSLHDPNRSRRIRRDGRPVPPAMLDAAMERLRADLSARGGQGLRILTGPVSSPTIGRVMGAVLAAFPEARWHQHDPLSDDAALEAAMRAYDQPLISVPDPGRAGAILCIGADLLGQAPGHLRHAREWINAREAGRAPRLIVAEATPSITGARADLRIPLHPAEAEPFARAVAAALGVEGLAARAEHPAAGDVAALLRASPGAVVVAGLGQGAAVHALAHAMNAHLGAARRLLPHPLVRPEPMAASLVELAADMAAGRVTHLLMLGTNPAYDAPAALGFAEALRDLPFTLHLGFRQDETARLCHWHLPQPHPLEAWGDSRAFDGTPAIRQPATATLAEEARGEVELLSALLGAPLGAYQAVQETWRETWGEASFPARWAAALEEGLAGEAPPPLDLSLRPGWDRPSPPMPAGMAAVFAPDPHIRAGQEAHDAWLQEMPRPLTKITWGNAALMAPAMMVELGLAPGDEVELELGGRRVLAPCWPLPGHAAGCVTLPLGSGRRAGGPVGEGRGFDAYVLRPADGAWSAPGLSFRPTGRNRPPITTDSHHRLDPVEAIRSVLPGEVLPQPERDASLYRDWPYPGHAWGMAIDIDACIGCNACAMACQAENNVPVVGPLAVQQGREMHWLRVDRYHHGVDENPGASFQPVPCMHCEQAPCEPVCPVNATLHDHEGLNLMVYPRCVGTRTCSNNCPYKVRRFNWADHRRLLDTPARNPDVTLRTRGVMEKCTYCIQRITTARSQASTEGRPLRDGEVETACQRACPTRAITFGDINDPDSAVSRAKRNGRHYALLGQLGTRPRTTYLARVRTEVGS</sequence>
<evidence type="ECO:0000259" key="6">
    <source>
        <dbReference type="PROSITE" id="PS51669"/>
    </source>
</evidence>
<feature type="region of interest" description="Disordered" evidence="4">
    <location>
        <begin position="1"/>
        <end position="28"/>
    </location>
</feature>
<dbReference type="Gene3D" id="3.30.70.20">
    <property type="match status" value="2"/>
</dbReference>
<dbReference type="CDD" id="cd02784">
    <property type="entry name" value="MopB_CT_PHLH"/>
    <property type="match status" value="1"/>
</dbReference>
<accession>A0ABS4ABQ0</accession>
<evidence type="ECO:0000256" key="4">
    <source>
        <dbReference type="SAM" id="MobiDB-lite"/>
    </source>
</evidence>
<feature type="domain" description="4Fe-4S Mo/W bis-MGD-type" evidence="6">
    <location>
        <begin position="75"/>
        <end position="135"/>
    </location>
</feature>
<comment type="caution">
    <text evidence="7">The sequence shown here is derived from an EMBL/GenBank/DDBJ whole genome shotgun (WGS) entry which is preliminary data.</text>
</comment>
<dbReference type="Proteomes" id="UP000681594">
    <property type="component" value="Unassembled WGS sequence"/>
</dbReference>